<keyword evidence="1" id="KW-1133">Transmembrane helix</keyword>
<evidence type="ECO:0000313" key="2">
    <source>
        <dbReference type="EMBL" id="OGE41357.1"/>
    </source>
</evidence>
<feature type="transmembrane region" description="Helical" evidence="1">
    <location>
        <begin position="314"/>
        <end position="330"/>
    </location>
</feature>
<gene>
    <name evidence="2" type="ORF">A3D25_02425</name>
</gene>
<feature type="transmembrane region" description="Helical" evidence="1">
    <location>
        <begin position="233"/>
        <end position="252"/>
    </location>
</feature>
<evidence type="ECO:0000313" key="3">
    <source>
        <dbReference type="Proteomes" id="UP000177328"/>
    </source>
</evidence>
<feature type="transmembrane region" description="Helical" evidence="1">
    <location>
        <begin position="360"/>
        <end position="384"/>
    </location>
</feature>
<feature type="transmembrane region" description="Helical" evidence="1">
    <location>
        <begin position="336"/>
        <end position="353"/>
    </location>
</feature>
<sequence>MGKSEFRACLILGLVTLFITALMWLPHYLALPNFYGLNFSEGFNTIYRNFDGIEYIIIAKSFYRPELIAHLPQSLSASYYAAHFPGFALVILAFSPLLGFLKSMLFSSLLFTYLSTVAFFFLIRRFKLSSQPLWLAVLFLVLPARWLIVHSVGSAEPMFIFFVLLSVYFFKEFQETKKSSFIWFSALAGLVAQLTRPPGILLFIAIGIYALYELFWEQKGAFLQRFIKIVQTYLPFILIPLGLLGVFILYSFTYHDFWAYFHSGDNIHLTLPPFQIFNKHQFWVGEIWLEDVIYILILGFFGGLYLWKKNLRGMGTFVLTYITATALVTHRDISRYALPIFPFLIIAFEKVLISKEFKIVMAILAVAFYLYAQNFLIANVAPIAELTPFN</sequence>
<feature type="transmembrane region" description="Helical" evidence="1">
    <location>
        <begin position="108"/>
        <end position="126"/>
    </location>
</feature>
<keyword evidence="1" id="KW-0812">Transmembrane</keyword>
<feature type="transmembrane region" description="Helical" evidence="1">
    <location>
        <begin position="7"/>
        <end position="25"/>
    </location>
</feature>
<dbReference type="EMBL" id="MFDD01000002">
    <property type="protein sequence ID" value="OGE41357.1"/>
    <property type="molecule type" value="Genomic_DNA"/>
</dbReference>
<proteinExistence type="predicted"/>
<comment type="caution">
    <text evidence="2">The sequence shown here is derived from an EMBL/GenBank/DDBJ whole genome shotgun (WGS) entry which is preliminary data.</text>
</comment>
<organism evidence="2 3">
    <name type="scientific">Candidatus Daviesbacteria bacterium RIFCSPHIGHO2_02_FULL_43_12</name>
    <dbReference type="NCBI Taxonomy" id="1797776"/>
    <lineage>
        <taxon>Bacteria</taxon>
        <taxon>Candidatus Daviesiibacteriota</taxon>
    </lineage>
</organism>
<dbReference type="AlphaFoldDB" id="A0A1F5KK90"/>
<evidence type="ECO:0008006" key="4">
    <source>
        <dbReference type="Google" id="ProtNLM"/>
    </source>
</evidence>
<name>A0A1F5KK90_9BACT</name>
<feature type="transmembrane region" description="Helical" evidence="1">
    <location>
        <begin position="80"/>
        <end position="101"/>
    </location>
</feature>
<feature type="transmembrane region" description="Helical" evidence="1">
    <location>
        <begin position="182"/>
        <end position="212"/>
    </location>
</feature>
<feature type="transmembrane region" description="Helical" evidence="1">
    <location>
        <begin position="287"/>
        <end position="307"/>
    </location>
</feature>
<protein>
    <recommendedName>
        <fullName evidence="4">Glycosyltransferase RgtA/B/C/D-like domain-containing protein</fullName>
    </recommendedName>
</protein>
<evidence type="ECO:0000256" key="1">
    <source>
        <dbReference type="SAM" id="Phobius"/>
    </source>
</evidence>
<reference evidence="2 3" key="1">
    <citation type="journal article" date="2016" name="Nat. Commun.">
        <title>Thousands of microbial genomes shed light on interconnected biogeochemical processes in an aquifer system.</title>
        <authorList>
            <person name="Anantharaman K."/>
            <person name="Brown C.T."/>
            <person name="Hug L.A."/>
            <person name="Sharon I."/>
            <person name="Castelle C.J."/>
            <person name="Probst A.J."/>
            <person name="Thomas B.C."/>
            <person name="Singh A."/>
            <person name="Wilkins M.J."/>
            <person name="Karaoz U."/>
            <person name="Brodie E.L."/>
            <person name="Williams K.H."/>
            <person name="Hubbard S.S."/>
            <person name="Banfield J.F."/>
        </authorList>
    </citation>
    <scope>NUCLEOTIDE SEQUENCE [LARGE SCALE GENOMIC DNA]</scope>
</reference>
<accession>A0A1F5KK90</accession>
<dbReference type="Proteomes" id="UP000177328">
    <property type="component" value="Unassembled WGS sequence"/>
</dbReference>
<feature type="transmembrane region" description="Helical" evidence="1">
    <location>
        <begin position="155"/>
        <end position="170"/>
    </location>
</feature>
<keyword evidence="1" id="KW-0472">Membrane</keyword>